<dbReference type="PROSITE" id="PS00141">
    <property type="entry name" value="ASP_PROTEASE"/>
    <property type="match status" value="1"/>
</dbReference>
<dbReference type="GeneID" id="110792417"/>
<dbReference type="KEGG" id="soe:110792417"/>
<comment type="similarity">
    <text evidence="1 8">Belongs to the peptidase A1 family.</text>
</comment>
<organism evidence="12 13">
    <name type="scientific">Spinacia oleracea</name>
    <name type="common">Spinach</name>
    <dbReference type="NCBI Taxonomy" id="3562"/>
    <lineage>
        <taxon>Eukaryota</taxon>
        <taxon>Viridiplantae</taxon>
        <taxon>Streptophyta</taxon>
        <taxon>Embryophyta</taxon>
        <taxon>Tracheophyta</taxon>
        <taxon>Spermatophyta</taxon>
        <taxon>Magnoliopsida</taxon>
        <taxon>eudicotyledons</taxon>
        <taxon>Gunneridae</taxon>
        <taxon>Pentapetalae</taxon>
        <taxon>Caryophyllales</taxon>
        <taxon>Chenopodiaceae</taxon>
        <taxon>Chenopodioideae</taxon>
        <taxon>Anserineae</taxon>
        <taxon>Spinacia</taxon>
    </lineage>
</organism>
<evidence type="ECO:0000256" key="3">
    <source>
        <dbReference type="ARBA" id="ARBA00022750"/>
    </source>
</evidence>
<dbReference type="Gene3D" id="1.10.225.10">
    <property type="entry name" value="Saposin-like"/>
    <property type="match status" value="1"/>
</dbReference>
<evidence type="ECO:0000256" key="1">
    <source>
        <dbReference type="ARBA" id="ARBA00007447"/>
    </source>
</evidence>
<dbReference type="GO" id="GO:0006629">
    <property type="term" value="P:lipid metabolic process"/>
    <property type="evidence" value="ECO:0007669"/>
    <property type="project" value="InterPro"/>
</dbReference>
<reference evidence="13" key="2">
    <citation type="submission" date="2025-08" db="UniProtKB">
        <authorList>
            <consortium name="RefSeq"/>
        </authorList>
    </citation>
    <scope>IDENTIFICATION</scope>
    <source>
        <tissue evidence="13">Leaf</tissue>
    </source>
</reference>
<dbReference type="InterPro" id="IPR001969">
    <property type="entry name" value="Aspartic_peptidase_AS"/>
</dbReference>
<dbReference type="InterPro" id="IPR011001">
    <property type="entry name" value="Saposin-like"/>
</dbReference>
<feature type="signal peptide" evidence="9">
    <location>
        <begin position="1"/>
        <end position="20"/>
    </location>
</feature>
<feature type="disulfide bond" evidence="7">
    <location>
        <begin position="103"/>
        <end position="109"/>
    </location>
</feature>
<keyword evidence="3 8" id="KW-0064">Aspartyl protease</keyword>
<keyword evidence="4" id="KW-0865">Zymogen</keyword>
<proteinExistence type="inferred from homology"/>
<evidence type="ECO:0000313" key="13">
    <source>
        <dbReference type="RefSeq" id="XP_021852915.2"/>
    </source>
</evidence>
<evidence type="ECO:0000256" key="6">
    <source>
        <dbReference type="ARBA" id="ARBA00023180"/>
    </source>
</evidence>
<evidence type="ECO:0000256" key="9">
    <source>
        <dbReference type="SAM" id="SignalP"/>
    </source>
</evidence>
<keyword evidence="5 7" id="KW-1015">Disulfide bond</keyword>
<evidence type="ECO:0000256" key="5">
    <source>
        <dbReference type="ARBA" id="ARBA00023157"/>
    </source>
</evidence>
<dbReference type="Pfam" id="PF00026">
    <property type="entry name" value="Asp"/>
    <property type="match status" value="1"/>
</dbReference>
<dbReference type="InterPro" id="IPR008138">
    <property type="entry name" value="SapB_2"/>
</dbReference>
<keyword evidence="12" id="KW-1185">Reference proteome</keyword>
<protein>
    <submittedName>
        <fullName evidence="13">Aspartic proteinase</fullName>
    </submittedName>
</protein>
<gene>
    <name evidence="13" type="primary">LOC110792417</name>
</gene>
<dbReference type="RefSeq" id="XP_021852915.2">
    <property type="nucleotide sequence ID" value="XM_021997223.2"/>
</dbReference>
<evidence type="ECO:0000256" key="2">
    <source>
        <dbReference type="ARBA" id="ARBA00022670"/>
    </source>
</evidence>
<dbReference type="SUPFAM" id="SSF50630">
    <property type="entry name" value="Acid proteases"/>
    <property type="match status" value="1"/>
</dbReference>
<dbReference type="PROSITE" id="PS50015">
    <property type="entry name" value="SAP_B"/>
    <property type="match status" value="2"/>
</dbReference>
<dbReference type="InterPro" id="IPR001461">
    <property type="entry name" value="Aspartic_peptidase_A1"/>
</dbReference>
<dbReference type="Pfam" id="PF03489">
    <property type="entry name" value="SapB_2"/>
    <property type="match status" value="1"/>
</dbReference>
<dbReference type="PRINTS" id="PR00792">
    <property type="entry name" value="PEPSIN"/>
</dbReference>
<reference evidence="12" key="1">
    <citation type="journal article" date="2021" name="Nat. Commun.">
        <title>Genomic analyses provide insights into spinach domestication and the genetic basis of agronomic traits.</title>
        <authorList>
            <person name="Cai X."/>
            <person name="Sun X."/>
            <person name="Xu C."/>
            <person name="Sun H."/>
            <person name="Wang X."/>
            <person name="Ge C."/>
            <person name="Zhang Z."/>
            <person name="Wang Q."/>
            <person name="Fei Z."/>
            <person name="Jiao C."/>
            <person name="Wang Q."/>
        </authorList>
    </citation>
    <scope>NUCLEOTIDE SEQUENCE [LARGE SCALE GENOMIC DNA]</scope>
    <source>
        <strain evidence="12">cv. Varoflay</strain>
    </source>
</reference>
<dbReference type="PROSITE" id="PS51767">
    <property type="entry name" value="PEPTIDASE_A1"/>
    <property type="match status" value="1"/>
</dbReference>
<evidence type="ECO:0000313" key="12">
    <source>
        <dbReference type="Proteomes" id="UP000813463"/>
    </source>
</evidence>
<dbReference type="Pfam" id="PF05184">
    <property type="entry name" value="SapB_1"/>
    <property type="match status" value="1"/>
</dbReference>
<dbReference type="AlphaFoldDB" id="A0A9R0K0A5"/>
<keyword evidence="6" id="KW-0325">Glycoprotein</keyword>
<evidence type="ECO:0000256" key="4">
    <source>
        <dbReference type="ARBA" id="ARBA00023145"/>
    </source>
</evidence>
<feature type="domain" description="Saposin B-type" evidence="10">
    <location>
        <begin position="365"/>
        <end position="406"/>
    </location>
</feature>
<dbReference type="InterPro" id="IPR008139">
    <property type="entry name" value="SaposinB_dom"/>
</dbReference>
<feature type="chain" id="PRO_5047039809" evidence="9">
    <location>
        <begin position="21"/>
        <end position="495"/>
    </location>
</feature>
<dbReference type="PANTHER" id="PTHR47966">
    <property type="entry name" value="BETA-SITE APP-CLEAVING ENZYME, ISOFORM A-RELATED"/>
    <property type="match status" value="1"/>
</dbReference>
<dbReference type="InterPro" id="IPR021109">
    <property type="entry name" value="Peptidase_aspartic_dom_sf"/>
</dbReference>
<dbReference type="Proteomes" id="UP000813463">
    <property type="component" value="Chromosome 3"/>
</dbReference>
<evidence type="ECO:0000259" key="10">
    <source>
        <dbReference type="PROSITE" id="PS50015"/>
    </source>
</evidence>
<evidence type="ECO:0000256" key="7">
    <source>
        <dbReference type="PIRSR" id="PIRSR601461-2"/>
    </source>
</evidence>
<evidence type="ECO:0000259" key="11">
    <source>
        <dbReference type="PROSITE" id="PS51767"/>
    </source>
</evidence>
<name>A0A9R0K0A5_SPIOL</name>
<dbReference type="Gene3D" id="2.40.70.10">
    <property type="entry name" value="Acid Proteases"/>
    <property type="match status" value="2"/>
</dbReference>
<dbReference type="InterPro" id="IPR007856">
    <property type="entry name" value="SapB_1"/>
</dbReference>
<sequence>MDRKLFVMMFVIWFCSSSFSLVENSDGLMRIELKKRHFDLERATASSINVRRHHKDLDSAIVYLKNFMDIQYYGEIGIGTPPQKFNVVFDTASSKLWVPSSKCFFSIACYFHSTYCSRLSKTYTKIGKPCKIPYGSGYISGLYDQDNIDVGGLIVKDQVFVEAQMERSIDLIFRQFDGIVGLGLEDMSSGIEAPLWYNMAQQGLVNQEIFSLWLNKDPQNAEVGGEIVFGAIDWKHHLGDHTYISVADTDSGYWQIELEGLDIANSSTGHCSEGCAAIVDSGTSLIAGPTMVVAEINHVIGADGIFSSECKTVVSKYGDGIWDLLISGLEPERICSTMRLCVYKSDGIESVVEGGAYEDESTVENNTYCSFCEMAIMYIQAQIQEKRAKEKVLNFMNELCEKLPNPGRKSFVDCKEIGYMPPISFTIGGKSFPLMPDQYIHKVKQGGSQVCISAFVGVDVPSPQAPLWVLGNIFLGAYHTVFDVGNRKVGFAKAA</sequence>
<dbReference type="GO" id="GO:0006508">
    <property type="term" value="P:proteolysis"/>
    <property type="evidence" value="ECO:0000318"/>
    <property type="project" value="GO_Central"/>
</dbReference>
<dbReference type="InterPro" id="IPR033121">
    <property type="entry name" value="PEPTIDASE_A1"/>
</dbReference>
<keyword evidence="8" id="KW-0378">Hydrolase</keyword>
<dbReference type="GO" id="GO:0004190">
    <property type="term" value="F:aspartic-type endopeptidase activity"/>
    <property type="evidence" value="ECO:0000318"/>
    <property type="project" value="GO_Central"/>
</dbReference>
<dbReference type="PANTHER" id="PTHR47966:SF20">
    <property type="entry name" value="ASPARTIC PROTEINASE-LIKE"/>
    <property type="match status" value="1"/>
</dbReference>
<feature type="domain" description="Peptidase A1" evidence="11">
    <location>
        <begin position="72"/>
        <end position="492"/>
    </location>
</feature>
<evidence type="ECO:0000256" key="8">
    <source>
        <dbReference type="RuleBase" id="RU000454"/>
    </source>
</evidence>
<keyword evidence="2 8" id="KW-0645">Protease</keyword>
<dbReference type="SUPFAM" id="SSF47862">
    <property type="entry name" value="Saposin"/>
    <property type="match status" value="1"/>
</dbReference>
<feature type="domain" description="Saposin B-type" evidence="10">
    <location>
        <begin position="305"/>
        <end position="345"/>
    </location>
</feature>
<accession>A0A9R0K0A5</accession>
<keyword evidence="9" id="KW-0732">Signal</keyword>